<dbReference type="Gene3D" id="3.30.70.100">
    <property type="match status" value="1"/>
</dbReference>
<dbReference type="SUPFAM" id="SSF54909">
    <property type="entry name" value="Dimeric alpha+beta barrel"/>
    <property type="match status" value="1"/>
</dbReference>
<sequence length="100" mass="11538">MIRHLLLVEFKEAAQQEQIQSLLGLFLEIPNTVKGVASVEWGKNDSPEGKNKNYTHCIFMTFADEEGRQNYLKHPEHESLKAQFHPILEDIIVLDYIPTC</sequence>
<comment type="caution">
    <text evidence="3">The sequence shown here is derived from an EMBL/GenBank/DDBJ whole genome shotgun (WGS) entry which is preliminary data.</text>
</comment>
<evidence type="ECO:0000256" key="1">
    <source>
        <dbReference type="ARBA" id="ARBA00011738"/>
    </source>
</evidence>
<organism evidence="3 4">
    <name type="scientific">Vibrio penaeicida</name>
    <dbReference type="NCBI Taxonomy" id="104609"/>
    <lineage>
        <taxon>Bacteria</taxon>
        <taxon>Pseudomonadati</taxon>
        <taxon>Pseudomonadota</taxon>
        <taxon>Gammaproteobacteria</taxon>
        <taxon>Vibrionales</taxon>
        <taxon>Vibrionaceae</taxon>
        <taxon>Vibrio</taxon>
    </lineage>
</organism>
<accession>A0AAV5NS39</accession>
<proteinExistence type="predicted"/>
<dbReference type="Pfam" id="PF07876">
    <property type="entry name" value="Dabb"/>
    <property type="match status" value="1"/>
</dbReference>
<name>A0AAV5NS39_9VIBR</name>
<dbReference type="InterPro" id="IPR013097">
    <property type="entry name" value="Dabb"/>
</dbReference>
<keyword evidence="4" id="KW-1185">Reference proteome</keyword>
<dbReference type="PROSITE" id="PS51502">
    <property type="entry name" value="S_R_A_B_BARREL"/>
    <property type="match status" value="1"/>
</dbReference>
<dbReference type="InterPro" id="IPR011008">
    <property type="entry name" value="Dimeric_a/b-barrel"/>
</dbReference>
<dbReference type="Proteomes" id="UP001156690">
    <property type="component" value="Unassembled WGS sequence"/>
</dbReference>
<evidence type="ECO:0000313" key="4">
    <source>
        <dbReference type="Proteomes" id="UP001156690"/>
    </source>
</evidence>
<dbReference type="RefSeq" id="WP_126606053.1">
    <property type="nucleotide sequence ID" value="NZ_AP025144.1"/>
</dbReference>
<evidence type="ECO:0000313" key="3">
    <source>
        <dbReference type="EMBL" id="GLQ73530.1"/>
    </source>
</evidence>
<dbReference type="AlphaFoldDB" id="A0AAV5NS39"/>
<dbReference type="SMART" id="SM00886">
    <property type="entry name" value="Dabb"/>
    <property type="match status" value="1"/>
</dbReference>
<dbReference type="InterPro" id="IPR044662">
    <property type="entry name" value="HS1/DABB1-like"/>
</dbReference>
<evidence type="ECO:0000259" key="2">
    <source>
        <dbReference type="PROSITE" id="PS51502"/>
    </source>
</evidence>
<comment type="subunit">
    <text evidence="1">Homodimer.</text>
</comment>
<dbReference type="EMBL" id="BSNX01000032">
    <property type="protein sequence ID" value="GLQ73530.1"/>
    <property type="molecule type" value="Genomic_DNA"/>
</dbReference>
<dbReference type="PANTHER" id="PTHR33178">
    <property type="match status" value="1"/>
</dbReference>
<protein>
    <submittedName>
        <fullName evidence="3">Stress protein</fullName>
    </submittedName>
</protein>
<gene>
    <name evidence="3" type="ORF">GCM10007932_28900</name>
</gene>
<reference evidence="4" key="1">
    <citation type="journal article" date="2019" name="Int. J. Syst. Evol. Microbiol.">
        <title>The Global Catalogue of Microorganisms (GCM) 10K type strain sequencing project: providing services to taxonomists for standard genome sequencing and annotation.</title>
        <authorList>
            <consortium name="The Broad Institute Genomics Platform"/>
            <consortium name="The Broad Institute Genome Sequencing Center for Infectious Disease"/>
            <person name="Wu L."/>
            <person name="Ma J."/>
        </authorList>
    </citation>
    <scope>NUCLEOTIDE SEQUENCE [LARGE SCALE GENOMIC DNA]</scope>
    <source>
        <strain evidence="4">NBRC 15640</strain>
    </source>
</reference>
<dbReference type="PANTHER" id="PTHR33178:SF10">
    <property type="entry name" value="STRESS-RESPONSE A_B BARREL DOMAIN-CONTAINING PROTEIN"/>
    <property type="match status" value="1"/>
</dbReference>
<feature type="domain" description="Stress-response A/B barrel" evidence="2">
    <location>
        <begin position="2"/>
        <end position="96"/>
    </location>
</feature>